<proteinExistence type="predicted"/>
<evidence type="ECO:0000313" key="2">
    <source>
        <dbReference type="Proteomes" id="UP000070133"/>
    </source>
</evidence>
<comment type="caution">
    <text evidence="1">The sequence shown here is derived from an EMBL/GenBank/DDBJ whole genome shotgun (WGS) entry which is preliminary data.</text>
</comment>
<evidence type="ECO:0000313" key="1">
    <source>
        <dbReference type="EMBL" id="KXT02866.1"/>
    </source>
</evidence>
<protein>
    <submittedName>
        <fullName evidence="1">Uncharacterized protein</fullName>
    </submittedName>
</protein>
<gene>
    <name evidence="1" type="ORF">AC578_1817</name>
</gene>
<sequence length="62" mass="6425">MAKQELNFGIVGAGIGGVMAATAAKTGAKVTLLEAADQLGEIGAWIYTNDAKRGTTAYRILR</sequence>
<dbReference type="SUPFAM" id="SSF51905">
    <property type="entry name" value="FAD/NAD(P)-binding domain"/>
    <property type="match status" value="1"/>
</dbReference>
<dbReference type="Proteomes" id="UP000070133">
    <property type="component" value="Unassembled WGS sequence"/>
</dbReference>
<accession>A0A139HKC2</accession>
<reference evidence="1 2" key="1">
    <citation type="submission" date="2015-07" db="EMBL/GenBank/DDBJ databases">
        <title>Comparative genomics of the Sigatoka disease complex on banana suggests a link between parallel evolutionary changes in Pseudocercospora fijiensis and Pseudocercospora eumusae and increased virulence on the banana host.</title>
        <authorList>
            <person name="Chang T.-C."/>
            <person name="Salvucci A."/>
            <person name="Crous P.W."/>
            <person name="Stergiopoulos I."/>
        </authorList>
    </citation>
    <scope>NUCLEOTIDE SEQUENCE [LARGE SCALE GENOMIC DNA]</scope>
    <source>
        <strain evidence="1 2">CBS 114824</strain>
    </source>
</reference>
<dbReference type="Pfam" id="PF13450">
    <property type="entry name" value="NAD_binding_8"/>
    <property type="match status" value="1"/>
</dbReference>
<dbReference type="Gene3D" id="3.40.50.720">
    <property type="entry name" value="NAD(P)-binding Rossmann-like Domain"/>
    <property type="match status" value="1"/>
</dbReference>
<dbReference type="AlphaFoldDB" id="A0A139HKC2"/>
<dbReference type="InterPro" id="IPR036188">
    <property type="entry name" value="FAD/NAD-bd_sf"/>
</dbReference>
<name>A0A139HKC2_9PEZI</name>
<organism evidence="1 2">
    <name type="scientific">Pseudocercospora eumusae</name>
    <dbReference type="NCBI Taxonomy" id="321146"/>
    <lineage>
        <taxon>Eukaryota</taxon>
        <taxon>Fungi</taxon>
        <taxon>Dikarya</taxon>
        <taxon>Ascomycota</taxon>
        <taxon>Pezizomycotina</taxon>
        <taxon>Dothideomycetes</taxon>
        <taxon>Dothideomycetidae</taxon>
        <taxon>Mycosphaerellales</taxon>
        <taxon>Mycosphaerellaceae</taxon>
        <taxon>Pseudocercospora</taxon>
    </lineage>
</organism>
<dbReference type="EMBL" id="LFZN01000036">
    <property type="protein sequence ID" value="KXT02866.1"/>
    <property type="molecule type" value="Genomic_DNA"/>
</dbReference>
<keyword evidence="2" id="KW-1185">Reference proteome</keyword>